<sequence length="374" mass="40257">MPDFVHTGVTNIALIGDTITVTCREVTPPPDPFPVTDEVNSLAELCSALNDGAPDIILMKSVYVTKSGPQIVANRRHATILRAAPGVTISGSGEDFHLISAGPGTGGSMTFIGLTLDGGLRRHWGESPGDEAGNFFIPGLDVAVFEGGTTMYSRRTGIYAEAVGYLVIRNMSCYCTTRDFVWCDDAHKVLVEGCTVTHCGDDSIGWHVSGGKTGAGRSGIFRNNRIFGGLGIKVLGPNIEIYGNQLVACGFYGIRLGADAPEGSSAPIENINVHDNIITDIQITNPCHAGQEMGYWMWLEYPKKLVTGPVSFTNNTLVRTNSKGMMRQIYPWAQDGAFSKSGWVPNWTVDVGSEAFRWVCGTPKPVFNNKLVGF</sequence>
<organism evidence="4">
    <name type="scientific">uncultured Caudovirales phage</name>
    <dbReference type="NCBI Taxonomy" id="2100421"/>
    <lineage>
        <taxon>Viruses</taxon>
        <taxon>Duplodnaviria</taxon>
        <taxon>Heunggongvirae</taxon>
        <taxon>Uroviricota</taxon>
        <taxon>Caudoviricetes</taxon>
        <taxon>Peduoviridae</taxon>
        <taxon>Maltschvirus</taxon>
        <taxon>Maltschvirus maltsch</taxon>
    </lineage>
</organism>
<accession>A0A6J5R731</accession>
<dbReference type="GO" id="GO:0019058">
    <property type="term" value="P:viral life cycle"/>
    <property type="evidence" value="ECO:0007669"/>
    <property type="project" value="UniProtKB-ARBA"/>
</dbReference>
<gene>
    <name evidence="4" type="ORF">UFOVP1244_74</name>
</gene>
<protein>
    <submittedName>
        <fullName evidence="4">Right handed beta helix region</fullName>
    </submittedName>
</protein>
<comment type="subcellular location">
    <subcellularLocation>
        <location evidence="1">Virion</location>
    </subcellularLocation>
</comment>
<evidence type="ECO:0000256" key="1">
    <source>
        <dbReference type="ARBA" id="ARBA00004328"/>
    </source>
</evidence>
<reference evidence="4" key="1">
    <citation type="submission" date="2020-05" db="EMBL/GenBank/DDBJ databases">
        <authorList>
            <person name="Chiriac C."/>
            <person name="Salcher M."/>
            <person name="Ghai R."/>
            <person name="Kavagutti S V."/>
        </authorList>
    </citation>
    <scope>NUCLEOTIDE SEQUENCE</scope>
</reference>
<dbReference type="Gene3D" id="2.160.20.10">
    <property type="entry name" value="Single-stranded right-handed beta-helix, Pectin lyase-like"/>
    <property type="match status" value="1"/>
</dbReference>
<dbReference type="GO" id="GO:0051701">
    <property type="term" value="P:biological process involved in interaction with host"/>
    <property type="evidence" value="ECO:0007669"/>
    <property type="project" value="UniProtKB-ARBA"/>
</dbReference>
<dbReference type="InterPro" id="IPR039448">
    <property type="entry name" value="Beta_helix"/>
</dbReference>
<dbReference type="GO" id="GO:0044423">
    <property type="term" value="C:virion component"/>
    <property type="evidence" value="ECO:0007669"/>
    <property type="project" value="UniProtKB-KW"/>
</dbReference>
<name>A0A6J5R731_9CAUD</name>
<keyword evidence="2" id="KW-0946">Virion</keyword>
<dbReference type="Pfam" id="PF13229">
    <property type="entry name" value="Beta_helix"/>
    <property type="match status" value="1"/>
</dbReference>
<dbReference type="SMART" id="SM00710">
    <property type="entry name" value="PbH1"/>
    <property type="match status" value="3"/>
</dbReference>
<dbReference type="InterPro" id="IPR012334">
    <property type="entry name" value="Pectin_lyas_fold"/>
</dbReference>
<dbReference type="InterPro" id="IPR011050">
    <property type="entry name" value="Pectin_lyase_fold/virulence"/>
</dbReference>
<dbReference type="SUPFAM" id="SSF51126">
    <property type="entry name" value="Pectin lyase-like"/>
    <property type="match status" value="1"/>
</dbReference>
<dbReference type="InterPro" id="IPR006626">
    <property type="entry name" value="PbH1"/>
</dbReference>
<feature type="domain" description="Right handed beta helix" evidence="3">
    <location>
        <begin position="143"/>
        <end position="257"/>
    </location>
</feature>
<evidence type="ECO:0000259" key="3">
    <source>
        <dbReference type="Pfam" id="PF13229"/>
    </source>
</evidence>
<evidence type="ECO:0000313" key="4">
    <source>
        <dbReference type="EMBL" id="CAB4192729.1"/>
    </source>
</evidence>
<proteinExistence type="predicted"/>
<dbReference type="EMBL" id="LR797181">
    <property type="protein sequence ID" value="CAB4192729.1"/>
    <property type="molecule type" value="Genomic_DNA"/>
</dbReference>
<evidence type="ECO:0000256" key="2">
    <source>
        <dbReference type="ARBA" id="ARBA00022844"/>
    </source>
</evidence>